<dbReference type="InterPro" id="IPR036249">
    <property type="entry name" value="Thioredoxin-like_sf"/>
</dbReference>
<protein>
    <submittedName>
        <fullName evidence="1">Thioredoxin family protein</fullName>
    </submittedName>
</protein>
<proteinExistence type="predicted"/>
<dbReference type="RefSeq" id="WP_248478524.1">
    <property type="nucleotide sequence ID" value="NZ_JALPRF010000003.1"/>
</dbReference>
<name>A0ABT0HPW7_9BACT</name>
<dbReference type="CDD" id="cd02947">
    <property type="entry name" value="TRX_family"/>
    <property type="match status" value="1"/>
</dbReference>
<gene>
    <name evidence="1" type="ORF">M0L20_18665</name>
</gene>
<dbReference type="SUPFAM" id="SSF52833">
    <property type="entry name" value="Thioredoxin-like"/>
    <property type="match status" value="1"/>
</dbReference>
<dbReference type="EMBL" id="JALPRF010000003">
    <property type="protein sequence ID" value="MCK8493897.1"/>
    <property type="molecule type" value="Genomic_DNA"/>
</dbReference>
<comment type="caution">
    <text evidence="1">The sequence shown here is derived from an EMBL/GenBank/DDBJ whole genome shotgun (WGS) entry which is preliminary data.</text>
</comment>
<sequence length="143" mass="15946">MTTIIQRASGKSHFYSRFYDLDINWRTHTAIMALSTHQPILIPAKTAVLLVFIPAAPTQESVGQSLAVTKLVSPLQQKLGSSVRVLKIDETMHPDVVRSFDVRQFPAFILVQQGIELWRQEGIPTTGEDIVNAPNLMALIDTH</sequence>
<organism evidence="1 2">
    <name type="scientific">Spirosoma liriopis</name>
    <dbReference type="NCBI Taxonomy" id="2937440"/>
    <lineage>
        <taxon>Bacteria</taxon>
        <taxon>Pseudomonadati</taxon>
        <taxon>Bacteroidota</taxon>
        <taxon>Cytophagia</taxon>
        <taxon>Cytophagales</taxon>
        <taxon>Cytophagaceae</taxon>
        <taxon>Spirosoma</taxon>
    </lineage>
</organism>
<keyword evidence="2" id="KW-1185">Reference proteome</keyword>
<evidence type="ECO:0000313" key="2">
    <source>
        <dbReference type="Proteomes" id="UP001202180"/>
    </source>
</evidence>
<reference evidence="1 2" key="1">
    <citation type="submission" date="2022-04" db="EMBL/GenBank/DDBJ databases">
        <title>Spirosoma sp. strain RP8 genome sequencing and assembly.</title>
        <authorList>
            <person name="Jung Y."/>
        </authorList>
    </citation>
    <scope>NUCLEOTIDE SEQUENCE [LARGE SCALE GENOMIC DNA]</scope>
    <source>
        <strain evidence="1 2">RP8</strain>
    </source>
</reference>
<dbReference type="Proteomes" id="UP001202180">
    <property type="component" value="Unassembled WGS sequence"/>
</dbReference>
<evidence type="ECO:0000313" key="1">
    <source>
        <dbReference type="EMBL" id="MCK8493897.1"/>
    </source>
</evidence>
<dbReference type="Gene3D" id="3.40.30.10">
    <property type="entry name" value="Glutaredoxin"/>
    <property type="match status" value="1"/>
</dbReference>
<accession>A0ABT0HPW7</accession>